<feature type="transmembrane region" description="Helical" evidence="2">
    <location>
        <begin position="348"/>
        <end position="367"/>
    </location>
</feature>
<evidence type="ECO:0000313" key="3">
    <source>
        <dbReference type="EMBL" id="KIZ02060.1"/>
    </source>
</evidence>
<keyword evidence="2" id="KW-0472">Membrane</keyword>
<protein>
    <submittedName>
        <fullName evidence="3">Uncharacterized protein</fullName>
    </submittedName>
</protein>
<organism evidence="3 4">
    <name type="scientific">Monoraphidium neglectum</name>
    <dbReference type="NCBI Taxonomy" id="145388"/>
    <lineage>
        <taxon>Eukaryota</taxon>
        <taxon>Viridiplantae</taxon>
        <taxon>Chlorophyta</taxon>
        <taxon>core chlorophytes</taxon>
        <taxon>Chlorophyceae</taxon>
        <taxon>CS clade</taxon>
        <taxon>Sphaeropleales</taxon>
        <taxon>Selenastraceae</taxon>
        <taxon>Monoraphidium</taxon>
    </lineage>
</organism>
<feature type="transmembrane region" description="Helical" evidence="2">
    <location>
        <begin position="317"/>
        <end position="342"/>
    </location>
</feature>
<gene>
    <name evidence="3" type="ORF">MNEG_5898</name>
</gene>
<dbReference type="EMBL" id="KK101131">
    <property type="protein sequence ID" value="KIZ02060.1"/>
    <property type="molecule type" value="Genomic_DNA"/>
</dbReference>
<dbReference type="AlphaFoldDB" id="A0A0D2MG14"/>
<proteinExistence type="predicted"/>
<feature type="compositionally biased region" description="Polar residues" evidence="1">
    <location>
        <begin position="60"/>
        <end position="72"/>
    </location>
</feature>
<feature type="transmembrane region" description="Helical" evidence="2">
    <location>
        <begin position="287"/>
        <end position="305"/>
    </location>
</feature>
<dbReference type="OrthoDB" id="534847at2759"/>
<feature type="region of interest" description="Disordered" evidence="1">
    <location>
        <begin position="44"/>
        <end position="90"/>
    </location>
</feature>
<name>A0A0D2MG14_9CHLO</name>
<feature type="transmembrane region" description="Helical" evidence="2">
    <location>
        <begin position="180"/>
        <end position="198"/>
    </location>
</feature>
<dbReference type="RefSeq" id="XP_013901079.1">
    <property type="nucleotide sequence ID" value="XM_014045625.1"/>
</dbReference>
<dbReference type="GeneID" id="25738775"/>
<keyword evidence="2" id="KW-0812">Transmembrane</keyword>
<dbReference type="Proteomes" id="UP000054498">
    <property type="component" value="Unassembled WGS sequence"/>
</dbReference>
<feature type="transmembrane region" description="Helical" evidence="2">
    <location>
        <begin position="204"/>
        <end position="225"/>
    </location>
</feature>
<sequence>MWPVYESQSEWGLFNSDCAVDLDSEFKSESPQVVKLKAWRISSLRRRSTSAQAAGDGSRPAQNAATPSNTDNLAPAPASPATDGTPASSAPASASTAVALTVGFKALAGVSVAFGAAALVAPELLLQVASSAGAAAAATPLEVVFARIAGGTMAISAAAEWSLADAAANGRLGSATYQRLLVAVLAKNVTYLLAFALASDVWSVPLILLYPTAPLGSLVIAGLGLKQSGATAGALADGLLAPPKTAAGWTYLVFSLLYAATFAACWAPEQLFTAPVTPLALLLKHTWAPGFLLAGGASLVLRDAADRGRLGASTFKRLNLGLAVTEAIYSAAYGTAILTGFAAGGAPAASNLAGSVGIAGFTLYQYLTAEKKK</sequence>
<keyword evidence="2" id="KW-1133">Transmembrane helix</keyword>
<evidence type="ECO:0000313" key="4">
    <source>
        <dbReference type="Proteomes" id="UP000054498"/>
    </source>
</evidence>
<evidence type="ECO:0000256" key="1">
    <source>
        <dbReference type="SAM" id="MobiDB-lite"/>
    </source>
</evidence>
<keyword evidence="4" id="KW-1185">Reference proteome</keyword>
<feature type="compositionally biased region" description="Low complexity" evidence="1">
    <location>
        <begin position="74"/>
        <end position="90"/>
    </location>
</feature>
<feature type="transmembrane region" description="Helical" evidence="2">
    <location>
        <begin position="246"/>
        <end position="267"/>
    </location>
</feature>
<dbReference type="KEGG" id="mng:MNEG_5898"/>
<reference evidence="3 4" key="1">
    <citation type="journal article" date="2013" name="BMC Genomics">
        <title>Reconstruction of the lipid metabolism for the microalga Monoraphidium neglectum from its genome sequence reveals characteristics suitable for biofuel production.</title>
        <authorList>
            <person name="Bogen C."/>
            <person name="Al-Dilaimi A."/>
            <person name="Albersmeier A."/>
            <person name="Wichmann J."/>
            <person name="Grundmann M."/>
            <person name="Rupp O."/>
            <person name="Lauersen K.J."/>
            <person name="Blifernez-Klassen O."/>
            <person name="Kalinowski J."/>
            <person name="Goesmann A."/>
            <person name="Mussgnug J.H."/>
            <person name="Kruse O."/>
        </authorList>
    </citation>
    <scope>NUCLEOTIDE SEQUENCE [LARGE SCALE GENOMIC DNA]</scope>
    <source>
        <strain evidence="3 4">SAG 48.87</strain>
    </source>
</reference>
<accession>A0A0D2MG14</accession>
<evidence type="ECO:0000256" key="2">
    <source>
        <dbReference type="SAM" id="Phobius"/>
    </source>
</evidence>